<protein>
    <recommendedName>
        <fullName evidence="3">Lipoprotein</fullName>
    </recommendedName>
</protein>
<evidence type="ECO:0000313" key="1">
    <source>
        <dbReference type="EMBL" id="CEQ03316.1"/>
    </source>
</evidence>
<organism evidence="1 2">
    <name type="scientific">Paraclostridium sordellii</name>
    <name type="common">Clostridium sordellii</name>
    <dbReference type="NCBI Taxonomy" id="1505"/>
    <lineage>
        <taxon>Bacteria</taxon>
        <taxon>Bacillati</taxon>
        <taxon>Bacillota</taxon>
        <taxon>Clostridia</taxon>
        <taxon>Peptostreptococcales</taxon>
        <taxon>Peptostreptococcaceae</taxon>
        <taxon>Paraclostridium</taxon>
    </lineage>
</organism>
<gene>
    <name evidence="1" type="ORF">R28058_10491</name>
</gene>
<reference evidence="1 2" key="1">
    <citation type="submission" date="2015-01" db="EMBL/GenBank/DDBJ databases">
        <authorList>
            <person name="Aslett A.Martin."/>
            <person name="De Silva Nishadi"/>
        </authorList>
    </citation>
    <scope>NUCLEOTIDE SEQUENCE [LARGE SCALE GENOMIC DNA]</scope>
    <source>
        <strain evidence="1 2">R28058</strain>
    </source>
</reference>
<evidence type="ECO:0008006" key="3">
    <source>
        <dbReference type="Google" id="ProtNLM"/>
    </source>
</evidence>
<evidence type="ECO:0000313" key="2">
    <source>
        <dbReference type="Proteomes" id="UP000049127"/>
    </source>
</evidence>
<name>A0A0C7QIT2_PARSO</name>
<sequence>MKKILITALIAISCIFSGCQSTSIEENKNIEVRGITPKISLITTAYDIYRINVLLPGVFNEELYEKPGKDSLDYYNWAGETYTSMNNDMKIKLRNIFKDYGDWTYIDKTIALDDDASVEEITSAINEGLSLDENMKSDVELFFNYFYNEYFKDLIHKNKSKINKSVKEANKFIDTNNIDIFSFMEKNSGIEFKKDYKALFYYDISPIGAMEFDVDNYKISTIQPNVDSKTLLRTPFHEYSHELFRSFTSSKEFSNINNELLKNEELAEGYDLLGKTAYDWTGWCEENLVNGFAEYLSYKFYGKKSNDSLYTYDLEFCNYLIEKDFNPEKTSLKDISIEFYKSKI</sequence>
<dbReference type="Proteomes" id="UP000049127">
    <property type="component" value="Unassembled WGS sequence"/>
</dbReference>
<accession>A0A0C7QIT2</accession>
<dbReference type="RefSeq" id="WP_055341688.1">
    <property type="nucleotide sequence ID" value="NZ_CDNI01000003.1"/>
</dbReference>
<dbReference type="PROSITE" id="PS51257">
    <property type="entry name" value="PROKAR_LIPOPROTEIN"/>
    <property type="match status" value="1"/>
</dbReference>
<dbReference type="AlphaFoldDB" id="A0A0C7QIT2"/>
<dbReference type="EMBL" id="CEKZ01000003">
    <property type="protein sequence ID" value="CEQ03316.1"/>
    <property type="molecule type" value="Genomic_DNA"/>
</dbReference>
<proteinExistence type="predicted"/>
<dbReference type="OrthoDB" id="42274at2"/>